<keyword evidence="1" id="KW-0812">Transmembrane</keyword>
<dbReference type="EMBL" id="JBHTLU010000038">
    <property type="protein sequence ID" value="MFD1223904.1"/>
    <property type="molecule type" value="Genomic_DNA"/>
</dbReference>
<dbReference type="Proteomes" id="UP001597180">
    <property type="component" value="Unassembled WGS sequence"/>
</dbReference>
<gene>
    <name evidence="2" type="ORF">ACFQ4B_27660</name>
</gene>
<proteinExistence type="predicted"/>
<accession>A0ABW3UUC3</accession>
<evidence type="ECO:0000256" key="1">
    <source>
        <dbReference type="SAM" id="Phobius"/>
    </source>
</evidence>
<protein>
    <recommendedName>
        <fullName evidence="4">Mas-related G-protein coupled receptor member D</fullName>
    </recommendedName>
</protein>
<feature type="transmembrane region" description="Helical" evidence="1">
    <location>
        <begin position="48"/>
        <end position="68"/>
    </location>
</feature>
<name>A0ABW3UUC3_9BACL</name>
<sequence>MNLTVFYILIFIVGMFGLIATIAVGISQKNKEGNPSYDKSTGKIFLRLSIYYIITIVGGYLVYAIWAFS</sequence>
<feature type="transmembrane region" description="Helical" evidence="1">
    <location>
        <begin position="6"/>
        <end position="27"/>
    </location>
</feature>
<comment type="caution">
    <text evidence="2">The sequence shown here is derived from an EMBL/GenBank/DDBJ whole genome shotgun (WGS) entry which is preliminary data.</text>
</comment>
<evidence type="ECO:0000313" key="2">
    <source>
        <dbReference type="EMBL" id="MFD1223904.1"/>
    </source>
</evidence>
<evidence type="ECO:0000313" key="3">
    <source>
        <dbReference type="Proteomes" id="UP001597180"/>
    </source>
</evidence>
<organism evidence="2 3">
    <name type="scientific">Paenibacillus vulneris</name>
    <dbReference type="NCBI Taxonomy" id="1133364"/>
    <lineage>
        <taxon>Bacteria</taxon>
        <taxon>Bacillati</taxon>
        <taxon>Bacillota</taxon>
        <taxon>Bacilli</taxon>
        <taxon>Bacillales</taxon>
        <taxon>Paenibacillaceae</taxon>
        <taxon>Paenibacillus</taxon>
    </lineage>
</organism>
<evidence type="ECO:0008006" key="4">
    <source>
        <dbReference type="Google" id="ProtNLM"/>
    </source>
</evidence>
<dbReference type="RefSeq" id="WP_079913389.1">
    <property type="nucleotide sequence ID" value="NZ_BAABJG010000007.1"/>
</dbReference>
<reference evidence="3" key="1">
    <citation type="journal article" date="2019" name="Int. J. Syst. Evol. Microbiol.">
        <title>The Global Catalogue of Microorganisms (GCM) 10K type strain sequencing project: providing services to taxonomists for standard genome sequencing and annotation.</title>
        <authorList>
            <consortium name="The Broad Institute Genomics Platform"/>
            <consortium name="The Broad Institute Genome Sequencing Center for Infectious Disease"/>
            <person name="Wu L."/>
            <person name="Ma J."/>
        </authorList>
    </citation>
    <scope>NUCLEOTIDE SEQUENCE [LARGE SCALE GENOMIC DNA]</scope>
    <source>
        <strain evidence="3">CCUG 53270</strain>
    </source>
</reference>
<keyword evidence="3" id="KW-1185">Reference proteome</keyword>
<keyword evidence="1" id="KW-1133">Transmembrane helix</keyword>
<keyword evidence="1" id="KW-0472">Membrane</keyword>